<protein>
    <submittedName>
        <fullName evidence="1">IS66 Orf2 like protein</fullName>
    </submittedName>
</protein>
<dbReference type="Pfam" id="PF05717">
    <property type="entry name" value="TnpB_IS66"/>
    <property type="match status" value="1"/>
</dbReference>
<sequence>MNRCKAIERSLFANRMSVLVHDGVGVWLTARRLHQGRFFLPGVRHGAELELDAGHFIESDS</sequence>
<dbReference type="AlphaFoldDB" id="A0A1H6Z7A5"/>
<proteinExistence type="predicted"/>
<dbReference type="EMBL" id="FNYO01000109">
    <property type="protein sequence ID" value="SEJ44825.1"/>
    <property type="molecule type" value="Genomic_DNA"/>
</dbReference>
<evidence type="ECO:0000313" key="2">
    <source>
        <dbReference type="Proteomes" id="UP000199005"/>
    </source>
</evidence>
<organism evidence="1 2">
    <name type="scientific">Azotobacter beijerinckii</name>
    <dbReference type="NCBI Taxonomy" id="170623"/>
    <lineage>
        <taxon>Bacteria</taxon>
        <taxon>Pseudomonadati</taxon>
        <taxon>Pseudomonadota</taxon>
        <taxon>Gammaproteobacteria</taxon>
        <taxon>Pseudomonadales</taxon>
        <taxon>Pseudomonadaceae</taxon>
        <taxon>Azotobacter</taxon>
    </lineage>
</organism>
<evidence type="ECO:0000313" key="1">
    <source>
        <dbReference type="EMBL" id="SEJ44825.1"/>
    </source>
</evidence>
<gene>
    <name evidence="1" type="ORF">SAMN04244579_04424</name>
</gene>
<accession>A0A1H6Z7A5</accession>
<reference evidence="1 2" key="1">
    <citation type="submission" date="2016-10" db="EMBL/GenBank/DDBJ databases">
        <authorList>
            <person name="de Groot N.N."/>
        </authorList>
    </citation>
    <scope>NUCLEOTIDE SEQUENCE [LARGE SCALE GENOMIC DNA]</scope>
    <source>
        <strain evidence="1 2">DSM 1041</strain>
    </source>
</reference>
<dbReference type="Proteomes" id="UP000199005">
    <property type="component" value="Unassembled WGS sequence"/>
</dbReference>
<name>A0A1H6Z7A5_9GAMM</name>
<dbReference type="STRING" id="170623.SAMN04244579_04424"/>
<dbReference type="InterPro" id="IPR008878">
    <property type="entry name" value="Transposase_IS66_Orf2"/>
</dbReference>